<feature type="active site" description="Proton acceptor" evidence="4">
    <location>
        <position position="200"/>
    </location>
</feature>
<comment type="caution">
    <text evidence="6">The sequence shown here is derived from an EMBL/GenBank/DDBJ whole genome shotgun (WGS) entry which is preliminary data.</text>
</comment>
<dbReference type="InterPro" id="IPR029062">
    <property type="entry name" value="Class_I_gatase-like"/>
</dbReference>
<dbReference type="UniPathway" id="UPA00136">
    <property type="reaction ID" value="UER00199"/>
</dbReference>
<feature type="binding site" evidence="4">
    <location>
        <position position="129"/>
    </location>
    <ligand>
        <name>substrate</name>
    </ligand>
</feature>
<evidence type="ECO:0000256" key="5">
    <source>
        <dbReference type="PIRSR" id="PIRSR000450-1"/>
    </source>
</evidence>
<comment type="similarity">
    <text evidence="4">Belongs to the MetA family.</text>
</comment>
<dbReference type="PANTHER" id="PTHR20919">
    <property type="entry name" value="HOMOSERINE O-SUCCINYLTRANSFERASE"/>
    <property type="match status" value="1"/>
</dbReference>
<comment type="subcellular location">
    <subcellularLocation>
        <location evidence="4">Cytoplasm</location>
    </subcellularLocation>
</comment>
<feature type="site" description="Important for acyl-CoA specificity" evidence="4">
    <location>
        <position position="77"/>
    </location>
</feature>
<gene>
    <name evidence="6" type="ORF">FD33_GL001553</name>
</gene>
<dbReference type="SUPFAM" id="SSF52317">
    <property type="entry name" value="Class I glutamine amidotransferase-like"/>
    <property type="match status" value="1"/>
</dbReference>
<keyword evidence="2 4" id="KW-0808">Transferase</keyword>
<comment type="caution">
    <text evidence="4">Lacks conserved residue(s) required for the propagation of feature annotation.</text>
</comment>
<protein>
    <recommendedName>
        <fullName evidence="4">Serine O-acetyltransferase</fullName>
        <shortName evidence="4">SAT</shortName>
        <ecNumber evidence="4">2.3.1.30</ecNumber>
    </recommendedName>
</protein>
<dbReference type="InterPro" id="IPR033752">
    <property type="entry name" value="MetA_family"/>
</dbReference>
<keyword evidence="4" id="KW-0198">Cysteine biosynthesis</keyword>
<comment type="function">
    <text evidence="4">Transfers an acetyl group from acetyl-CoA to L-serine, forming acetyl-L-serine.</text>
</comment>
<dbReference type="PANTHER" id="PTHR20919:SF0">
    <property type="entry name" value="HOMOSERINE O-SUCCINYLTRANSFERASE"/>
    <property type="match status" value="1"/>
</dbReference>
<keyword evidence="7" id="KW-1185">Reference proteome</keyword>
<dbReference type="EC" id="2.3.1.30" evidence="4"/>
<dbReference type="GO" id="GO:0006535">
    <property type="term" value="P:cysteine biosynthetic process from serine"/>
    <property type="evidence" value="ECO:0007669"/>
    <property type="project" value="UniProtKB-UniRule"/>
</dbReference>
<accession>A0A0R1PHX5</accession>
<dbReference type="GO" id="GO:0008899">
    <property type="term" value="F:homoserine O-succinyltransferase activity"/>
    <property type="evidence" value="ECO:0007669"/>
    <property type="project" value="TreeGrafter"/>
</dbReference>
<dbReference type="PATRIC" id="fig|1122151.5.peg.1609"/>
<evidence type="ECO:0000313" key="6">
    <source>
        <dbReference type="EMBL" id="KRL31772.1"/>
    </source>
</evidence>
<dbReference type="Pfam" id="PF04204">
    <property type="entry name" value="HTS"/>
    <property type="match status" value="1"/>
</dbReference>
<dbReference type="PIRSF" id="PIRSF000450">
    <property type="entry name" value="H_ser_succinyltr"/>
    <property type="match status" value="1"/>
</dbReference>
<evidence type="ECO:0000256" key="3">
    <source>
        <dbReference type="ARBA" id="ARBA00023315"/>
    </source>
</evidence>
<organism evidence="6 7">
    <name type="scientific">Companilactobacillus paralimentarius DSM 13238 = JCM 10415</name>
    <dbReference type="NCBI Taxonomy" id="1122151"/>
    <lineage>
        <taxon>Bacteria</taxon>
        <taxon>Bacillati</taxon>
        <taxon>Bacillota</taxon>
        <taxon>Bacilli</taxon>
        <taxon>Lactobacillales</taxon>
        <taxon>Lactobacillaceae</taxon>
        <taxon>Companilactobacillus</taxon>
    </lineage>
</organism>
<evidence type="ECO:0000256" key="2">
    <source>
        <dbReference type="ARBA" id="ARBA00022679"/>
    </source>
</evidence>
<dbReference type="AlphaFoldDB" id="A0A0R1PHX5"/>
<sequence length="265" mass="30934">MEPIRIGILNLMQNKIETMNNFQKALDLDNVELTFYYSATRYVDRVLDSEITDNMKPLDLEEVKDLDGFIISGSPVEKLDFPQVSYFDEINDLIDQLNQTNIPQLYVCWGAMAALNRIYNIQKKLLPHKVFGIFQNQILKDSKYLENISDNFPAPHARYAEMDHEEIQNNPHLSVKAISENGLLTLAETVDKNQTFIFSHLEYQRDGLDKEYRRELASSKVKHPLPALNYYSPLDKKPTFAWKQTQLNFYHNWLQSVSEYKLTTC</sequence>
<feature type="active site" evidence="4">
    <location>
        <position position="202"/>
    </location>
</feature>
<dbReference type="GO" id="GO:0009001">
    <property type="term" value="F:serine O-acetyltransferase activity"/>
    <property type="evidence" value="ECO:0007669"/>
    <property type="project" value="UniProtKB-UniRule"/>
</dbReference>
<keyword evidence="4" id="KW-0963">Cytoplasm</keyword>
<feature type="site" description="Important for substrate specificity" evidence="4">
    <location>
        <position position="157"/>
    </location>
</feature>
<dbReference type="GeneID" id="96667397"/>
<feature type="binding site" evidence="4">
    <location>
        <position position="214"/>
    </location>
    <ligand>
        <name>substrate</name>
    </ligand>
</feature>
<comment type="catalytic activity">
    <reaction evidence="4">
        <text>L-serine + acetyl-CoA = O-acetyl-L-serine + CoA</text>
        <dbReference type="Rhea" id="RHEA:24560"/>
        <dbReference type="ChEBI" id="CHEBI:33384"/>
        <dbReference type="ChEBI" id="CHEBI:57287"/>
        <dbReference type="ChEBI" id="CHEBI:57288"/>
        <dbReference type="ChEBI" id="CHEBI:58340"/>
        <dbReference type="EC" id="2.3.1.30"/>
    </reaction>
</comment>
<reference evidence="6 7" key="1">
    <citation type="journal article" date="2015" name="Genome Announc.">
        <title>Expanding the biotechnology potential of lactobacilli through comparative genomics of 213 strains and associated genera.</title>
        <authorList>
            <person name="Sun Z."/>
            <person name="Harris H.M."/>
            <person name="McCann A."/>
            <person name="Guo C."/>
            <person name="Argimon S."/>
            <person name="Zhang W."/>
            <person name="Yang X."/>
            <person name="Jeffery I.B."/>
            <person name="Cooney J.C."/>
            <person name="Kagawa T.F."/>
            <person name="Liu W."/>
            <person name="Song Y."/>
            <person name="Salvetti E."/>
            <person name="Wrobel A."/>
            <person name="Rasinkangas P."/>
            <person name="Parkhill J."/>
            <person name="Rea M.C."/>
            <person name="O'Sullivan O."/>
            <person name="Ritari J."/>
            <person name="Douillard F.P."/>
            <person name="Paul Ross R."/>
            <person name="Yang R."/>
            <person name="Briner A.E."/>
            <person name="Felis G.E."/>
            <person name="de Vos W.M."/>
            <person name="Barrangou R."/>
            <person name="Klaenhammer T.R."/>
            <person name="Caufield P.W."/>
            <person name="Cui Y."/>
            <person name="Zhang H."/>
            <person name="O'Toole P.W."/>
        </authorList>
    </citation>
    <scope>NUCLEOTIDE SEQUENCE [LARGE SCALE GENOMIC DNA]</scope>
    <source>
        <strain evidence="6 7">DSM 13238</strain>
    </source>
</reference>
<evidence type="ECO:0000256" key="1">
    <source>
        <dbReference type="ARBA" id="ARBA00022605"/>
    </source>
</evidence>
<name>A0A0R1PHX5_9LACO</name>
<dbReference type="EMBL" id="AZES01000029">
    <property type="protein sequence ID" value="KRL31772.1"/>
    <property type="molecule type" value="Genomic_DNA"/>
</dbReference>
<comment type="pathway">
    <text evidence="4">Amino-acid biosynthesis; L-cysteine biosynthesis; L-cysteine from L-serine: step 1/2.</text>
</comment>
<dbReference type="Gene3D" id="3.40.50.880">
    <property type="match status" value="1"/>
</dbReference>
<dbReference type="Proteomes" id="UP000051908">
    <property type="component" value="Unassembled WGS sequence"/>
</dbReference>
<proteinExistence type="inferred from homology"/>
<keyword evidence="1 4" id="KW-0028">Amino-acid biosynthesis</keyword>
<keyword evidence="3 4" id="KW-0012">Acyltransferase</keyword>
<feature type="active site" description="Acyl-thioester intermediate" evidence="4 5">
    <location>
        <position position="108"/>
    </location>
</feature>
<dbReference type="OrthoDB" id="9772423at2"/>
<dbReference type="GO" id="GO:0005737">
    <property type="term" value="C:cytoplasm"/>
    <property type="evidence" value="ECO:0007669"/>
    <property type="project" value="UniProtKB-SubCell"/>
</dbReference>
<dbReference type="RefSeq" id="WP_025084882.1">
    <property type="nucleotide sequence ID" value="NZ_AZES01000029.1"/>
</dbReference>
<evidence type="ECO:0000256" key="4">
    <source>
        <dbReference type="HAMAP-Rule" id="MF_00295"/>
    </source>
</evidence>
<dbReference type="HAMAP" id="MF_00295">
    <property type="entry name" value="MetA_acyltransf"/>
    <property type="match status" value="1"/>
</dbReference>
<evidence type="ECO:0000313" key="7">
    <source>
        <dbReference type="Proteomes" id="UP000051908"/>
    </source>
</evidence>